<dbReference type="RefSeq" id="WP_190959892.1">
    <property type="nucleotide sequence ID" value="NZ_JACJTU010000082.1"/>
</dbReference>
<protein>
    <submittedName>
        <fullName evidence="1">Uncharacterized protein</fullName>
    </submittedName>
</protein>
<accession>A0ABR8KKP3</accession>
<dbReference type="Proteomes" id="UP000637383">
    <property type="component" value="Unassembled WGS sequence"/>
</dbReference>
<evidence type="ECO:0000313" key="1">
    <source>
        <dbReference type="EMBL" id="MBD2739391.1"/>
    </source>
</evidence>
<organism evidence="1 2">
    <name type="scientific">Nostoc paludosum FACHB-159</name>
    <dbReference type="NCBI Taxonomy" id="2692908"/>
    <lineage>
        <taxon>Bacteria</taxon>
        <taxon>Bacillati</taxon>
        <taxon>Cyanobacteriota</taxon>
        <taxon>Cyanophyceae</taxon>
        <taxon>Nostocales</taxon>
        <taxon>Nostocaceae</taxon>
        <taxon>Nostoc</taxon>
    </lineage>
</organism>
<comment type="caution">
    <text evidence="1">The sequence shown here is derived from an EMBL/GenBank/DDBJ whole genome shotgun (WGS) entry which is preliminary data.</text>
</comment>
<reference evidence="1 2" key="1">
    <citation type="journal article" date="2020" name="ISME J.">
        <title>Comparative genomics reveals insights into cyanobacterial evolution and habitat adaptation.</title>
        <authorList>
            <person name="Chen M.Y."/>
            <person name="Teng W.K."/>
            <person name="Zhao L."/>
            <person name="Hu C.X."/>
            <person name="Zhou Y.K."/>
            <person name="Han B.P."/>
            <person name="Song L.R."/>
            <person name="Shu W.S."/>
        </authorList>
    </citation>
    <scope>NUCLEOTIDE SEQUENCE [LARGE SCALE GENOMIC DNA]</scope>
    <source>
        <strain evidence="1 2">FACHB-159</strain>
    </source>
</reference>
<gene>
    <name evidence="1" type="ORF">H6H03_36970</name>
</gene>
<name>A0ABR8KKP3_9NOSO</name>
<evidence type="ECO:0000313" key="2">
    <source>
        <dbReference type="Proteomes" id="UP000637383"/>
    </source>
</evidence>
<sequence>MKQKAHDGQYTALCISYVMSTPITQAIAEISNQPLLLLSHHQINR</sequence>
<keyword evidence="2" id="KW-1185">Reference proteome</keyword>
<proteinExistence type="predicted"/>
<dbReference type="EMBL" id="JACJTU010000082">
    <property type="protein sequence ID" value="MBD2739391.1"/>
    <property type="molecule type" value="Genomic_DNA"/>
</dbReference>